<keyword evidence="1" id="KW-0175">Coiled coil</keyword>
<protein>
    <submittedName>
        <fullName evidence="2">Uncharacterized protein</fullName>
    </submittedName>
</protein>
<dbReference type="GeneID" id="5043573"/>
<dbReference type="HOGENOM" id="CLU_1334154_0_0_1"/>
<dbReference type="AlphaFoldDB" id="A0E524"/>
<dbReference type="RefSeq" id="XP_001457788.1">
    <property type="nucleotide sequence ID" value="XM_001457751.1"/>
</dbReference>
<dbReference type="EMBL" id="CT868659">
    <property type="protein sequence ID" value="CAK90391.1"/>
    <property type="molecule type" value="Genomic_DNA"/>
</dbReference>
<dbReference type="OrthoDB" id="288585at2759"/>
<evidence type="ECO:0000313" key="3">
    <source>
        <dbReference type="Proteomes" id="UP000000600"/>
    </source>
</evidence>
<keyword evidence="3" id="KW-1185">Reference proteome</keyword>
<evidence type="ECO:0000313" key="2">
    <source>
        <dbReference type="EMBL" id="CAK90391.1"/>
    </source>
</evidence>
<reference evidence="2 3" key="1">
    <citation type="journal article" date="2006" name="Nature">
        <title>Global trends of whole-genome duplications revealed by the ciliate Paramecium tetraurelia.</title>
        <authorList>
            <consortium name="Genoscope"/>
            <person name="Aury J.-M."/>
            <person name="Jaillon O."/>
            <person name="Duret L."/>
            <person name="Noel B."/>
            <person name="Jubin C."/>
            <person name="Porcel B.M."/>
            <person name="Segurens B."/>
            <person name="Daubin V."/>
            <person name="Anthouard V."/>
            <person name="Aiach N."/>
            <person name="Arnaiz O."/>
            <person name="Billaut A."/>
            <person name="Beisson J."/>
            <person name="Blanc I."/>
            <person name="Bouhouche K."/>
            <person name="Camara F."/>
            <person name="Duharcourt S."/>
            <person name="Guigo R."/>
            <person name="Gogendeau D."/>
            <person name="Katinka M."/>
            <person name="Keller A.-M."/>
            <person name="Kissmehl R."/>
            <person name="Klotz C."/>
            <person name="Koll F."/>
            <person name="Le Moue A."/>
            <person name="Lepere C."/>
            <person name="Malinsky S."/>
            <person name="Nowacki M."/>
            <person name="Nowak J.K."/>
            <person name="Plattner H."/>
            <person name="Poulain J."/>
            <person name="Ruiz F."/>
            <person name="Serrano V."/>
            <person name="Zagulski M."/>
            <person name="Dessen P."/>
            <person name="Betermier M."/>
            <person name="Weissenbach J."/>
            <person name="Scarpelli C."/>
            <person name="Schachter V."/>
            <person name="Sperling L."/>
            <person name="Meyer E."/>
            <person name="Cohen J."/>
            <person name="Wincker P."/>
        </authorList>
    </citation>
    <scope>NUCLEOTIDE SEQUENCE [LARGE SCALE GENOMIC DNA]</scope>
    <source>
        <strain evidence="2 3">Stock d4-2</strain>
    </source>
</reference>
<organism evidence="2 3">
    <name type="scientific">Paramecium tetraurelia</name>
    <dbReference type="NCBI Taxonomy" id="5888"/>
    <lineage>
        <taxon>Eukaryota</taxon>
        <taxon>Sar</taxon>
        <taxon>Alveolata</taxon>
        <taxon>Ciliophora</taxon>
        <taxon>Intramacronucleata</taxon>
        <taxon>Oligohymenophorea</taxon>
        <taxon>Peniculida</taxon>
        <taxon>Parameciidae</taxon>
        <taxon>Paramecium</taxon>
    </lineage>
</organism>
<proteinExistence type="predicted"/>
<dbReference type="Proteomes" id="UP000000600">
    <property type="component" value="Unassembled WGS sequence"/>
</dbReference>
<dbReference type="KEGG" id="ptm:GSPATT00023568001"/>
<gene>
    <name evidence="2" type="ORF">GSPATT00023568001</name>
</gene>
<dbReference type="InParanoid" id="A0E524"/>
<accession>A0E524</accession>
<sequence length="202" mass="24188">MSSEINIRQLLYYKSLNPNPSQQSLRVVKTMQHRLNKLRSTAQSDFRLTTLQTQTPANNFRYGFNVDEQQNQNSQIHFLEVYEHPMKHLNSYIAESKKNIAQLRDQSNRIRLEMSTITSKCEFELNQLQNNFRESMNQKYKLLKEDNVQFIEEQYRLSKEYSRLVKAKQLMEEKQQQLLKRVVQLENTLQGVTLELKHDQNF</sequence>
<dbReference type="OMA" id="PANNFRY"/>
<feature type="coiled-coil region" evidence="1">
    <location>
        <begin position="86"/>
        <end position="195"/>
    </location>
</feature>
<evidence type="ECO:0000256" key="1">
    <source>
        <dbReference type="SAM" id="Coils"/>
    </source>
</evidence>
<name>A0E524_PARTE</name>